<reference evidence="1" key="1">
    <citation type="journal article" date="2020" name="Nature">
        <title>Giant virus diversity and host interactions through global metagenomics.</title>
        <authorList>
            <person name="Schulz F."/>
            <person name="Roux S."/>
            <person name="Paez-Espino D."/>
            <person name="Jungbluth S."/>
            <person name="Walsh D.A."/>
            <person name="Denef V.J."/>
            <person name="McMahon K.D."/>
            <person name="Konstantinidis K.T."/>
            <person name="Eloe-Fadrosh E.A."/>
            <person name="Kyrpides N.C."/>
            <person name="Woyke T."/>
        </authorList>
    </citation>
    <scope>NUCLEOTIDE SEQUENCE</scope>
    <source>
        <strain evidence="1">GVMAG-M-3300027770-73</strain>
    </source>
</reference>
<evidence type="ECO:0008006" key="2">
    <source>
        <dbReference type="Google" id="ProtNLM"/>
    </source>
</evidence>
<dbReference type="EMBL" id="MN740471">
    <property type="protein sequence ID" value="QHU28224.1"/>
    <property type="molecule type" value="Genomic_DNA"/>
</dbReference>
<evidence type="ECO:0000313" key="1">
    <source>
        <dbReference type="EMBL" id="QHU28224.1"/>
    </source>
</evidence>
<name>A0A6C0LF84_9ZZZZ</name>
<protein>
    <recommendedName>
        <fullName evidence="2">SGNH hydrolase-type esterase domain-containing protein</fullName>
    </recommendedName>
</protein>
<dbReference type="AlphaFoldDB" id="A0A6C0LF84"/>
<sequence>MPNLLIGDSHCRWLNANINNCEELLCGAGSAKGLNNKNSISNYHNIILEKIRDPNIYYETLIFMFGGVDMDFCYFHKLLQNPELNLYEFIDPVINNYVNFIVENFSHKKVIVLSVGLPTLDDEHLKQGLLNEHINSLENKNIETIKNSLDNISLPDIYKRTYNTIIMNFHLKDIIEKKNNPNIRFLDITSFSYDEEKGRIKDEFFTSFDHHNYDRNDMISKIINASL</sequence>
<organism evidence="1">
    <name type="scientific">viral metagenome</name>
    <dbReference type="NCBI Taxonomy" id="1070528"/>
    <lineage>
        <taxon>unclassified sequences</taxon>
        <taxon>metagenomes</taxon>
        <taxon>organismal metagenomes</taxon>
    </lineage>
</organism>
<proteinExistence type="predicted"/>
<accession>A0A6C0LF84</accession>